<sequence>MRNKSALHCEIDIAKWRKAIHRCLQSKGCVLLDSEKRCGTILCCIVPGILYHPLQSLLYRRESTSEVSQCICIYRLHPVVNDLLKNVSHSLSEEDQSVLLRAFLYTPDTHGMSWMESTQCASVLNLHDDVILPYCRDAENARTVLININEALAIIESRHFGGGRIRILISHQNGYFGRDFDFFNAKITRFIRLEKEEDVALTENLVKKFDSFCEKYQTECQVATQVRRPSTTLGLDLNVHVNAQYNVWMDPSRLEQESEFGTDWMQGHMFKLNFVWNGLENTRAFLCPPIESSEAHTSFSVQLRQATSDDPHPNVASTSSPEYQPCHWERDLYLLRALGKTLANPKHRTKEHDDGMCSEERRVGIINDFRELLVKSVSTHSVGPLVAPDSENGMSSDSPVLKRCNFDLLEKIWVFFASSGASVRLVIELMQETFRWLSSIRSMPLLHATNQTALASYVRLQLEYTRAKSNGNAQQAAEHAAQLKTLQSLNEALEALSEFGRWKIGRDIAHYLSKLGILSESVTTAIQNLMVDGDVRLHPRDVITIILVVRFLSSAGVTHDKCRGYVESICILLEQQRSEFRKDRWTSKRICVKWPVSAAIIMRSESVRRLLPDLATWDLQLTNDTAIQRHVRLCRQSIESWHPTWKTMRFESETTLRLDASTLQRLRRVPIHIASIPAIHSFLRDTASKASAIESVDYQCYVCTIEAIQYGE</sequence>
<dbReference type="AlphaFoldDB" id="A0A024G4L3"/>
<dbReference type="Proteomes" id="UP000053237">
    <property type="component" value="Unassembled WGS sequence"/>
</dbReference>
<feature type="region of interest" description="Disordered" evidence="1">
    <location>
        <begin position="303"/>
        <end position="322"/>
    </location>
</feature>
<organism evidence="2 3">
    <name type="scientific">Albugo candida</name>
    <dbReference type="NCBI Taxonomy" id="65357"/>
    <lineage>
        <taxon>Eukaryota</taxon>
        <taxon>Sar</taxon>
        <taxon>Stramenopiles</taxon>
        <taxon>Oomycota</taxon>
        <taxon>Peronosporomycetes</taxon>
        <taxon>Albuginales</taxon>
        <taxon>Albuginaceae</taxon>
        <taxon>Albugo</taxon>
    </lineage>
</organism>
<evidence type="ECO:0000313" key="2">
    <source>
        <dbReference type="EMBL" id="CCI41472.1"/>
    </source>
</evidence>
<keyword evidence="3" id="KW-1185">Reference proteome</keyword>
<evidence type="ECO:0000256" key="1">
    <source>
        <dbReference type="SAM" id="MobiDB-lite"/>
    </source>
</evidence>
<name>A0A024G4L3_9STRA</name>
<dbReference type="OrthoDB" id="5556307at2759"/>
<comment type="caution">
    <text evidence="2">The sequence shown here is derived from an EMBL/GenBank/DDBJ whole genome shotgun (WGS) entry which is preliminary data.</text>
</comment>
<protein>
    <submittedName>
        <fullName evidence="2">Uncharacterized protein</fullName>
    </submittedName>
</protein>
<evidence type="ECO:0000313" key="3">
    <source>
        <dbReference type="Proteomes" id="UP000053237"/>
    </source>
</evidence>
<dbReference type="InParanoid" id="A0A024G4L3"/>
<reference evidence="2 3" key="1">
    <citation type="submission" date="2012-05" db="EMBL/GenBank/DDBJ databases">
        <title>Recombination and specialization in a pathogen metapopulation.</title>
        <authorList>
            <person name="Gardiner A."/>
            <person name="Kemen E."/>
            <person name="Schultz-Larsen T."/>
            <person name="MacLean D."/>
            <person name="Van Oosterhout C."/>
            <person name="Jones J.D.G."/>
        </authorList>
    </citation>
    <scope>NUCLEOTIDE SEQUENCE [LARGE SCALE GENOMIC DNA]</scope>
    <source>
        <strain evidence="2 3">Ac Nc2</strain>
    </source>
</reference>
<gene>
    <name evidence="2" type="ORF">BN9_022560</name>
</gene>
<accession>A0A024G4L3</accession>
<proteinExistence type="predicted"/>
<dbReference type="EMBL" id="CAIX01000019">
    <property type="protein sequence ID" value="CCI41472.1"/>
    <property type="molecule type" value="Genomic_DNA"/>
</dbReference>